<keyword evidence="2" id="KW-1003">Cell membrane</keyword>
<dbReference type="GO" id="GO:0004018">
    <property type="term" value="F:N6-(1,2-dicarboxyethyl)AMP AMP-lyase (fumarate-forming) activity"/>
    <property type="evidence" value="ECO:0007669"/>
    <property type="project" value="UniProtKB-UniRule"/>
</dbReference>
<dbReference type="PANTHER" id="PTHR43172">
    <property type="entry name" value="ADENYLOSUCCINATE LYASE"/>
    <property type="match status" value="1"/>
</dbReference>
<evidence type="ECO:0000256" key="4">
    <source>
        <dbReference type="NCBIfam" id="TIGR00928"/>
    </source>
</evidence>
<accession>A0A221NU64</accession>
<name>A0A221NU64_9ACTN</name>
<dbReference type="GO" id="GO:0044208">
    <property type="term" value="P:'de novo' AMP biosynthetic process"/>
    <property type="evidence" value="ECO:0007669"/>
    <property type="project" value="UniProtKB-UniPathway"/>
</dbReference>
<dbReference type="PANTHER" id="PTHR43172:SF1">
    <property type="entry name" value="ADENYLOSUCCINATE LYASE"/>
    <property type="match status" value="1"/>
</dbReference>
<dbReference type="PROSITE" id="PS00163">
    <property type="entry name" value="FUMARATE_LYASES"/>
    <property type="match status" value="1"/>
</dbReference>
<dbReference type="EMBL" id="CP022433">
    <property type="protein sequence ID" value="ASN23318.1"/>
    <property type="molecule type" value="Genomic_DNA"/>
</dbReference>
<feature type="compositionally biased region" description="Basic residues" evidence="5">
    <location>
        <begin position="241"/>
        <end position="251"/>
    </location>
</feature>
<dbReference type="UniPathway" id="UPA00074">
    <property type="reaction ID" value="UER00132"/>
</dbReference>
<keyword evidence="1" id="KW-0813">Transport</keyword>
<dbReference type="GO" id="GO:0005829">
    <property type="term" value="C:cytosol"/>
    <property type="evidence" value="ECO:0007669"/>
    <property type="project" value="TreeGrafter"/>
</dbReference>
<dbReference type="Pfam" id="PF05977">
    <property type="entry name" value="MFS_3"/>
    <property type="match status" value="1"/>
</dbReference>
<evidence type="ECO:0000313" key="9">
    <source>
        <dbReference type="Proteomes" id="UP000031501"/>
    </source>
</evidence>
<sequence length="807" mass="86990">MSCGETLSVPGASLWWHRDFRRYLPGQTASVAGSSLTQMALPVLAVLHLDATTAQVAWLAFLGQLPHALLALHAGALADRHSKRRQMITGDLISAAVLATVPVAAALGTLTLTQLMIVAVVQGAASALHDTAAISLLRSLVDQPLIQRSNSRVGALFATAGSHLGAALTALLGPARALIGDVASFLVSAGCTARIQAREPAPHRPRARRLGEEIGEGLRYVRGDERLLTLTLVNAMVIGHHRRTRRSRKCGSHVSTSGKGKPHSPSGKARCAQEDAPATESRRRQNGRLARVSQTHRRAQVRVHATCALRTVWTSRSPHGRRVNSVHVTSAPAKPRIPNVLAGRYASAELATLWSPEQKVKLERQLWLAVLRAQKDLGIEVPEGAIADYEHVLDTVDLASIAEREKVTRHDVKARIEEFNDLAGHEHVHKGMTSRDLTENVEQLQIRLSLELMRDRTVAVLARLGRLAGEYAELVMAGRSHNVAAQATTLGKRFATAADELLVAHARLEELLDRYPLRGIKGPVGTAQDMLDLLGGDASKLAELENRVARHLGFSQALTSVGQVYPRSLDYEVVTALVQLAAAPSSLAKTIRLMAGHELVTEGFKPGQVGSSAMPHKMNTRSCERVNGLMVILRGYASMTGELAGDQWNEGDVSCSVVRRVALPDAFFALDGLLETFLTVLDEFGAFPAVIARELDRYLPFLATTKVLMGAVRAGVGREVAHEAIKENAVSTALAMREQGAERNDLLDKLAADERLPLDREQLQALMADKLSFTGAAGDQVGAVIGRIEEIAKQRPEAAGYTPGAIL</sequence>
<dbReference type="Gene3D" id="1.20.200.10">
    <property type="entry name" value="Fumarase/aspartase (Central domain)"/>
    <property type="match status" value="1"/>
</dbReference>
<keyword evidence="6" id="KW-1133">Transmembrane helix</keyword>
<dbReference type="PRINTS" id="PR00149">
    <property type="entry name" value="FUMRATELYASE"/>
</dbReference>
<dbReference type="InterPro" id="IPR010290">
    <property type="entry name" value="TM_effector"/>
</dbReference>
<dbReference type="InterPro" id="IPR020557">
    <property type="entry name" value="Fumarate_lyase_CS"/>
</dbReference>
<dbReference type="InterPro" id="IPR008948">
    <property type="entry name" value="L-Aspartase-like"/>
</dbReference>
<feature type="region of interest" description="Disordered" evidence="5">
    <location>
        <begin position="241"/>
        <end position="297"/>
    </location>
</feature>
<evidence type="ECO:0000256" key="1">
    <source>
        <dbReference type="ARBA" id="ARBA00022448"/>
    </source>
</evidence>
<dbReference type="NCBIfam" id="TIGR00928">
    <property type="entry name" value="purB"/>
    <property type="match status" value="1"/>
</dbReference>
<dbReference type="SUPFAM" id="SSF48557">
    <property type="entry name" value="L-aspartase-like"/>
    <property type="match status" value="1"/>
</dbReference>
<dbReference type="GO" id="GO:0070626">
    <property type="term" value="F:(S)-2-(5-amino-1-(5-phospho-D-ribosyl)imidazole-4-carboxamido) succinate lyase (fumarate-forming) activity"/>
    <property type="evidence" value="ECO:0007669"/>
    <property type="project" value="TreeGrafter"/>
</dbReference>
<dbReference type="Proteomes" id="UP000031501">
    <property type="component" value="Chromosome"/>
</dbReference>
<proteinExistence type="predicted"/>
<reference evidence="8 9" key="1">
    <citation type="submission" date="2017-07" db="EMBL/GenBank/DDBJ databases">
        <title>Genome sequence of Streptomyces pluripotens MUSC 137T.</title>
        <authorList>
            <person name="Ser H.-L."/>
            <person name="Lee L.-H."/>
        </authorList>
    </citation>
    <scope>NUCLEOTIDE SEQUENCE [LARGE SCALE GENOMIC DNA]</scope>
    <source>
        <strain evidence="8 9">MUSC 137</strain>
    </source>
</reference>
<dbReference type="EC" id="4.3.2.2" evidence="4"/>
<dbReference type="FunFam" id="1.10.40.30:FF:000006">
    <property type="entry name" value="Adenylosuccinate lyase"/>
    <property type="match status" value="1"/>
</dbReference>
<dbReference type="CDD" id="cd06173">
    <property type="entry name" value="MFS_MefA_like"/>
    <property type="match status" value="1"/>
</dbReference>
<organism evidence="8 9">
    <name type="scientific">Streptomyces pluripotens</name>
    <dbReference type="NCBI Taxonomy" id="1355015"/>
    <lineage>
        <taxon>Bacteria</taxon>
        <taxon>Bacillati</taxon>
        <taxon>Actinomycetota</taxon>
        <taxon>Actinomycetes</taxon>
        <taxon>Kitasatosporales</taxon>
        <taxon>Streptomycetaceae</taxon>
        <taxon>Streptomyces</taxon>
    </lineage>
</organism>
<dbReference type="Gene3D" id="1.20.1250.20">
    <property type="entry name" value="MFS general substrate transporter like domains"/>
    <property type="match status" value="1"/>
</dbReference>
<keyword evidence="6" id="KW-0472">Membrane</keyword>
<dbReference type="Pfam" id="PF00206">
    <property type="entry name" value="Lyase_1"/>
    <property type="match status" value="1"/>
</dbReference>
<feature type="transmembrane region" description="Helical" evidence="6">
    <location>
        <begin position="90"/>
        <end position="110"/>
    </location>
</feature>
<dbReference type="InterPro" id="IPR036259">
    <property type="entry name" value="MFS_trans_sf"/>
</dbReference>
<evidence type="ECO:0000259" key="7">
    <source>
        <dbReference type="SMART" id="SM00998"/>
    </source>
</evidence>
<evidence type="ECO:0000256" key="3">
    <source>
        <dbReference type="ARBA" id="ARBA00023239"/>
    </source>
</evidence>
<keyword evidence="3 8" id="KW-0456">Lyase</keyword>
<dbReference type="SMART" id="SM00998">
    <property type="entry name" value="ADSL_C"/>
    <property type="match status" value="1"/>
</dbReference>
<dbReference type="InterPro" id="IPR019468">
    <property type="entry name" value="AdenyloSucc_lyase_C"/>
</dbReference>
<keyword evidence="9" id="KW-1185">Reference proteome</keyword>
<dbReference type="STRING" id="1355015.LK06_002835"/>
<dbReference type="InterPro" id="IPR022761">
    <property type="entry name" value="Fumarate_lyase_N"/>
</dbReference>
<keyword evidence="6" id="KW-0812">Transmembrane</keyword>
<dbReference type="KEGG" id="splu:LK06_002835"/>
<dbReference type="UniPathway" id="UPA00075">
    <property type="reaction ID" value="UER00336"/>
</dbReference>
<feature type="domain" description="Adenylosuccinate lyase C-terminal" evidence="7">
    <location>
        <begin position="699"/>
        <end position="785"/>
    </location>
</feature>
<dbReference type="AlphaFoldDB" id="A0A221NU64"/>
<gene>
    <name evidence="8" type="ORF">LK07_03920</name>
</gene>
<evidence type="ECO:0000256" key="5">
    <source>
        <dbReference type="SAM" id="MobiDB-lite"/>
    </source>
</evidence>
<evidence type="ECO:0000313" key="8">
    <source>
        <dbReference type="EMBL" id="ASN23318.1"/>
    </source>
</evidence>
<dbReference type="OrthoDB" id="9768878at2"/>
<evidence type="ECO:0000256" key="2">
    <source>
        <dbReference type="ARBA" id="ARBA00022475"/>
    </source>
</evidence>
<protein>
    <recommendedName>
        <fullName evidence="4">Adenylosuccinate lyase</fullName>
        <ecNumber evidence="4">4.3.2.2</ecNumber>
    </recommendedName>
</protein>
<evidence type="ECO:0000256" key="6">
    <source>
        <dbReference type="SAM" id="Phobius"/>
    </source>
</evidence>
<dbReference type="InterPro" id="IPR004769">
    <property type="entry name" value="Pur_lyase"/>
</dbReference>
<feature type="transmembrane region" description="Helical" evidence="6">
    <location>
        <begin position="56"/>
        <end position="78"/>
    </location>
</feature>
<dbReference type="Gene3D" id="1.10.275.60">
    <property type="match status" value="1"/>
</dbReference>
<dbReference type="GO" id="GO:0006189">
    <property type="term" value="P:'de novo' IMP biosynthetic process"/>
    <property type="evidence" value="ECO:0007669"/>
    <property type="project" value="UniProtKB-UniPathway"/>
</dbReference>
<dbReference type="Pfam" id="PF10397">
    <property type="entry name" value="ADSL_C"/>
    <property type="match status" value="1"/>
</dbReference>
<dbReference type="Gene3D" id="1.10.40.30">
    <property type="entry name" value="Fumarase/aspartase (C-terminal domain)"/>
    <property type="match status" value="1"/>
</dbReference>
<dbReference type="SUPFAM" id="SSF103473">
    <property type="entry name" value="MFS general substrate transporter"/>
    <property type="match status" value="1"/>
</dbReference>
<dbReference type="InterPro" id="IPR000362">
    <property type="entry name" value="Fumarate_lyase_fam"/>
</dbReference>